<organism evidence="4 5">
    <name type="scientific">Tritonibacter mobilis F1926</name>
    <dbReference type="NCBI Taxonomy" id="1265309"/>
    <lineage>
        <taxon>Bacteria</taxon>
        <taxon>Pseudomonadati</taxon>
        <taxon>Pseudomonadota</taxon>
        <taxon>Alphaproteobacteria</taxon>
        <taxon>Rhodobacterales</taxon>
        <taxon>Paracoccaceae</taxon>
        <taxon>Tritonibacter</taxon>
    </lineage>
</organism>
<reference evidence="4 5" key="1">
    <citation type="journal article" date="2016" name="ISME J.">
        <title>Global occurrence and heterogeneity of the Roseobacter-clade species Ruegeria mobilis.</title>
        <authorList>
            <person name="Sonnenschein E."/>
            <person name="Gram L."/>
        </authorList>
    </citation>
    <scope>NUCLEOTIDE SEQUENCE [LARGE SCALE GENOMIC DNA]</scope>
    <source>
        <strain evidence="4 5">F1926</strain>
        <plasmid evidence="4 5">unnamed4</plasmid>
    </source>
</reference>
<dbReference type="GO" id="GO:0005576">
    <property type="term" value="C:extracellular region"/>
    <property type="evidence" value="ECO:0007669"/>
    <property type="project" value="UniProtKB-SubCell"/>
</dbReference>
<accession>A0A1B1AAI8</accession>
<evidence type="ECO:0000256" key="2">
    <source>
        <dbReference type="ARBA" id="ARBA00022525"/>
    </source>
</evidence>
<sequence length="656" mass="67672">MTTYSLTGITVLFSDEEDAVANGVETGTELHYYLPDGVSNTLSYTTGTGIDGESDIANIDDPSEALVSLNGGAYPDLSEEFILEVTWNDNGTTRTTIVLGVDELYDTGNGEDYANRMSIFVLSGDALPSITTAAEWLAFEDSITGTGYPSGTYAPNQDILLSSFFPSSSEDDVAYGTSGDDLIETGDGDDDIAGNGGNDTINGGAGEDWMVINAHNATLDGGADFDDAVIVDTSNTAILVDYSAGTTGNQLHISGMTDLEDDSTTQYTVETANVERAVIEATGEVLIAGNDAANRVRFNEMPEVFTFNGGGGTDRLDVDRTWVENNDGDRIRGVTLDFFLENTRLEGSATSLTIYDADDDSVIGVLNDVEEIRFATEDGGREVLTVAEVLALAGGGGGGTTTSGGNDTITGTIGDDTLEGGGGDDTLNGGEGADTLDGGAGSDTLNGGAGNDSLAGGDGADTLIGGDGDDTLSGGDSESDVRDVIYGGVGNDNIDGGYGNDELRGDAGNDSIEGGFGSDTVIGGDGDDVLTGSALSDQVFGGAGSDFVNGGFGHDRVNGGDDADKFFHLGVANHGSDWIQDYDAAEGDVLVFGNNSATIDQFQINFAETENAGEAGVEEAFVIYRPTGQIMWALVDGAAQDEIILRINGTDYDLMA</sequence>
<dbReference type="InterPro" id="IPR018511">
    <property type="entry name" value="Hemolysin-typ_Ca-bd_CS"/>
</dbReference>
<evidence type="ECO:0000256" key="1">
    <source>
        <dbReference type="ARBA" id="ARBA00004613"/>
    </source>
</evidence>
<evidence type="ECO:0000256" key="3">
    <source>
        <dbReference type="SAM" id="MobiDB-lite"/>
    </source>
</evidence>
<dbReference type="PANTHER" id="PTHR38340:SF1">
    <property type="entry name" value="S-LAYER PROTEIN"/>
    <property type="match status" value="1"/>
</dbReference>
<dbReference type="GO" id="GO:0005509">
    <property type="term" value="F:calcium ion binding"/>
    <property type="evidence" value="ECO:0007669"/>
    <property type="project" value="InterPro"/>
</dbReference>
<dbReference type="KEGG" id="rmb:K529_022765"/>
<dbReference type="EMBL" id="CP015234">
    <property type="protein sequence ID" value="ANP43579.1"/>
    <property type="molecule type" value="Genomic_DNA"/>
</dbReference>
<dbReference type="PRINTS" id="PR00313">
    <property type="entry name" value="CABNDNGRPT"/>
</dbReference>
<keyword evidence="2" id="KW-0964">Secreted</keyword>
<dbReference type="PANTHER" id="PTHR38340">
    <property type="entry name" value="S-LAYER PROTEIN"/>
    <property type="match status" value="1"/>
</dbReference>
<proteinExistence type="predicted"/>
<dbReference type="OrthoDB" id="9342475at2"/>
<feature type="compositionally biased region" description="Low complexity" evidence="3">
    <location>
        <begin position="403"/>
        <end position="415"/>
    </location>
</feature>
<dbReference type="Gene3D" id="2.150.10.10">
    <property type="entry name" value="Serralysin-like metalloprotease, C-terminal"/>
    <property type="match status" value="5"/>
</dbReference>
<comment type="subcellular location">
    <subcellularLocation>
        <location evidence="1">Secreted</location>
    </subcellularLocation>
</comment>
<dbReference type="Pfam" id="PF00353">
    <property type="entry name" value="HemolysinCabind"/>
    <property type="match status" value="4"/>
</dbReference>
<dbReference type="InterPro" id="IPR050557">
    <property type="entry name" value="RTX_toxin/Mannuronan_C5-epim"/>
</dbReference>
<evidence type="ECO:0000313" key="4">
    <source>
        <dbReference type="EMBL" id="ANP43579.1"/>
    </source>
</evidence>
<dbReference type="GeneID" id="28252722"/>
<feature type="compositionally biased region" description="Gly residues" evidence="3">
    <location>
        <begin position="419"/>
        <end position="432"/>
    </location>
</feature>
<dbReference type="PROSITE" id="PS00330">
    <property type="entry name" value="HEMOLYSIN_CALCIUM"/>
    <property type="match status" value="6"/>
</dbReference>
<dbReference type="InterPro" id="IPR001343">
    <property type="entry name" value="Hemolysn_Ca-bd"/>
</dbReference>
<dbReference type="InterPro" id="IPR011049">
    <property type="entry name" value="Serralysin-like_metalloprot_C"/>
</dbReference>
<dbReference type="AlphaFoldDB" id="A0A1B1AAI8"/>
<feature type="region of interest" description="Disordered" evidence="3">
    <location>
        <begin position="395"/>
        <end position="485"/>
    </location>
</feature>
<keyword evidence="4" id="KW-0614">Plasmid</keyword>
<dbReference type="RefSeq" id="WP_005609620.1">
    <property type="nucleotide sequence ID" value="NZ_CP015234.1"/>
</dbReference>
<evidence type="ECO:0000313" key="5">
    <source>
        <dbReference type="Proteomes" id="UP000013243"/>
    </source>
</evidence>
<protein>
    <submittedName>
        <fullName evidence="4">Hemolysin</fullName>
    </submittedName>
</protein>
<name>A0A1B1AAI8_9RHOB</name>
<dbReference type="Proteomes" id="UP000013243">
    <property type="component" value="Plasmid unnamed4"/>
</dbReference>
<dbReference type="SUPFAM" id="SSF51120">
    <property type="entry name" value="beta-Roll"/>
    <property type="match status" value="3"/>
</dbReference>
<gene>
    <name evidence="4" type="ORF">K529_022765</name>
</gene>
<geneLocation type="plasmid" evidence="4 5">
    <name>unnamed4</name>
</geneLocation>